<gene>
    <name evidence="2" type="ORF">ACFQAV_00065</name>
</gene>
<dbReference type="EMBL" id="JBHSSF010000003">
    <property type="protein sequence ID" value="MFC6175212.1"/>
    <property type="molecule type" value="Genomic_DNA"/>
</dbReference>
<evidence type="ECO:0000313" key="2">
    <source>
        <dbReference type="EMBL" id="MFC6175212.1"/>
    </source>
</evidence>
<dbReference type="Proteomes" id="UP001596288">
    <property type="component" value="Unassembled WGS sequence"/>
</dbReference>
<evidence type="ECO:0000313" key="3">
    <source>
        <dbReference type="Proteomes" id="UP001596288"/>
    </source>
</evidence>
<accession>A0ABW1RJM5</accession>
<feature type="transmembrane region" description="Helical" evidence="1">
    <location>
        <begin position="16"/>
        <end position="36"/>
    </location>
</feature>
<keyword evidence="1" id="KW-0472">Membrane</keyword>
<comment type="caution">
    <text evidence="2">The sequence shown here is derived from an EMBL/GenBank/DDBJ whole genome shotgun (WGS) entry which is preliminary data.</text>
</comment>
<protein>
    <submittedName>
        <fullName evidence="2">Uncharacterized protein</fullName>
    </submittedName>
</protein>
<keyword evidence="3" id="KW-1185">Reference proteome</keyword>
<reference evidence="3" key="1">
    <citation type="journal article" date="2019" name="Int. J. Syst. Evol. Microbiol.">
        <title>The Global Catalogue of Microorganisms (GCM) 10K type strain sequencing project: providing services to taxonomists for standard genome sequencing and annotation.</title>
        <authorList>
            <consortium name="The Broad Institute Genomics Platform"/>
            <consortium name="The Broad Institute Genome Sequencing Center for Infectious Disease"/>
            <person name="Wu L."/>
            <person name="Ma J."/>
        </authorList>
    </citation>
    <scope>NUCLEOTIDE SEQUENCE [LARGE SCALE GENOMIC DNA]</scope>
    <source>
        <strain evidence="3">CCM 8927</strain>
    </source>
</reference>
<keyword evidence="1" id="KW-0812">Transmembrane</keyword>
<dbReference type="RefSeq" id="WP_137611803.1">
    <property type="nucleotide sequence ID" value="NZ_BJDF01000014.1"/>
</dbReference>
<organism evidence="2 3">
    <name type="scientific">Companilactobacillus huachuanensis</name>
    <dbReference type="NCBI Taxonomy" id="2559914"/>
    <lineage>
        <taxon>Bacteria</taxon>
        <taxon>Bacillati</taxon>
        <taxon>Bacillota</taxon>
        <taxon>Bacilli</taxon>
        <taxon>Lactobacillales</taxon>
        <taxon>Lactobacillaceae</taxon>
        <taxon>Companilactobacillus</taxon>
    </lineage>
</organism>
<sequence length="431" mass="47941">MKDKKDLKSRTKSEHYLMLSAGVVGVVTAIIFFIMLSRGVVNAVVTSKISSQYQDKELEVLKTDLNYRSLDFIGKVINVSDGYVITKSNIQKYQELENYIQARKDRTKDVNALYDGKSDYRDDVTSDTINNLDKMLLKEKNQDIYQKQRNKLDTIQIWYEQTQDADKYLSKTWDAYTSDNSSLSFKKISMVNTYYKLIKNKTVKKRWNDAVTKMDDYFANHQGESSRVAAVKQELEALRDSPLTEKYTPATVDIVSSLNSTTGASDALTQAGITGKNVLYYNSSKNTLALMTKVSGKYVAQDGYINVISSQVSSGKYTIKKLVSAGSSDAIVTDSSNSAFGQYISNASDSDFTSMDITDPDNTTADFNSATPVFWFKNNSALNSSIYFGNGSTLGFIYAGGTGYNNGMQISSSDLSNLMSQISSGITFYVN</sequence>
<name>A0ABW1RJM5_9LACO</name>
<keyword evidence="1" id="KW-1133">Transmembrane helix</keyword>
<proteinExistence type="predicted"/>
<evidence type="ECO:0000256" key="1">
    <source>
        <dbReference type="SAM" id="Phobius"/>
    </source>
</evidence>